<proteinExistence type="predicted"/>
<evidence type="ECO:0000256" key="1">
    <source>
        <dbReference type="SAM" id="MobiDB-lite"/>
    </source>
</evidence>
<dbReference type="WBParaSite" id="TASK_0000672501-mRNA-1">
    <property type="protein sequence ID" value="TASK_0000672501-mRNA-1"/>
    <property type="gene ID" value="TASK_0000672501"/>
</dbReference>
<dbReference type="OrthoDB" id="6261077at2759"/>
<reference evidence="4" key="1">
    <citation type="submission" date="2017-02" db="UniProtKB">
        <authorList>
            <consortium name="WormBaseParasite"/>
        </authorList>
    </citation>
    <scope>IDENTIFICATION</scope>
</reference>
<keyword evidence="3" id="KW-1185">Reference proteome</keyword>
<name>A0A0R3W8M5_TAEAS</name>
<feature type="compositionally biased region" description="Polar residues" evidence="1">
    <location>
        <begin position="400"/>
        <end position="412"/>
    </location>
</feature>
<evidence type="ECO:0000313" key="3">
    <source>
        <dbReference type="Proteomes" id="UP000282613"/>
    </source>
</evidence>
<reference evidence="2 3" key="2">
    <citation type="submission" date="2018-11" db="EMBL/GenBank/DDBJ databases">
        <authorList>
            <consortium name="Pathogen Informatics"/>
        </authorList>
    </citation>
    <scope>NUCLEOTIDE SEQUENCE [LARGE SCALE GENOMIC DNA]</scope>
</reference>
<dbReference type="STRING" id="60517.A0A0R3W8M5"/>
<dbReference type="EMBL" id="UYRS01018529">
    <property type="protein sequence ID" value="VDK37224.1"/>
    <property type="molecule type" value="Genomic_DNA"/>
</dbReference>
<feature type="compositionally biased region" description="Low complexity" evidence="1">
    <location>
        <begin position="348"/>
        <end position="363"/>
    </location>
</feature>
<accession>A0A0R3W8M5</accession>
<gene>
    <name evidence="2" type="ORF">TASK_LOCUS6726</name>
</gene>
<feature type="region of interest" description="Disordered" evidence="1">
    <location>
        <begin position="295"/>
        <end position="363"/>
    </location>
</feature>
<evidence type="ECO:0000313" key="4">
    <source>
        <dbReference type="WBParaSite" id="TASK_0000672501-mRNA-1"/>
    </source>
</evidence>
<dbReference type="Proteomes" id="UP000282613">
    <property type="component" value="Unassembled WGS sequence"/>
</dbReference>
<sequence length="525" mass="57478">MLDPILCLGLYESSNQLAGSDFASVRHLIPECEEWVAKFPHFRLDGVQIRPLPVNSRGQPQQWPVTATQQSRFSDHHLNAPPPTNRRFIRLPETSRVSRTPLDLQNVSRLNLPGSVLHQGKLSLTTVILDILARSPLVIQGQRIQTLPLVNTTTWLNRSRVSRVASRAQVGAANARSPHPSNNKTFLSTLPENLLATASHETLAKVTNESKRSLYSIGQWGSQTVKAPENRVMMQSPQFAVYMGSRTAKSRDGLVRKEALTQALAVIVLNEALAVLETPAAVAKLDDIPAATGKLTKSHLTPNSKEFDNGRGTRLALSPDPASSTRTRSPPRLQDRKSPGRPVNFVLSGKSFTSTSDLSSSASTTPAFLISTKKKNNAKLSITWPTRLDAKISPKPHLGSTRTSPTPSGRLNTFCGRNTLQTGSTLPPITINRKNPQVALHQSRRSVNETPRLPSIFSTAANHPDGEDNGTNYHYSAKVSLHGGSNQTAVLEHLSHLREPLNIEGPPHYEMNVRRNHSCVTKVSS</sequence>
<feature type="region of interest" description="Disordered" evidence="1">
    <location>
        <begin position="391"/>
        <end position="412"/>
    </location>
</feature>
<evidence type="ECO:0000313" key="2">
    <source>
        <dbReference type="EMBL" id="VDK37224.1"/>
    </source>
</evidence>
<protein>
    <submittedName>
        <fullName evidence="4">DUF3719 domain-containing protein</fullName>
    </submittedName>
</protein>
<dbReference type="AlphaFoldDB" id="A0A0R3W8M5"/>
<organism evidence="4">
    <name type="scientific">Taenia asiatica</name>
    <name type="common">Asian tapeworm</name>
    <dbReference type="NCBI Taxonomy" id="60517"/>
    <lineage>
        <taxon>Eukaryota</taxon>
        <taxon>Metazoa</taxon>
        <taxon>Spiralia</taxon>
        <taxon>Lophotrochozoa</taxon>
        <taxon>Platyhelminthes</taxon>
        <taxon>Cestoda</taxon>
        <taxon>Eucestoda</taxon>
        <taxon>Cyclophyllidea</taxon>
        <taxon>Taeniidae</taxon>
        <taxon>Taenia</taxon>
    </lineage>
</organism>